<dbReference type="InterPro" id="IPR014001">
    <property type="entry name" value="Helicase_ATP-bd"/>
</dbReference>
<dbReference type="GO" id="GO:0016787">
    <property type="term" value="F:hydrolase activity"/>
    <property type="evidence" value="ECO:0007669"/>
    <property type="project" value="UniProtKB-KW"/>
</dbReference>
<comment type="caution">
    <text evidence="9">The sequence shown here is derived from an EMBL/GenBank/DDBJ whole genome shotgun (WGS) entry which is preliminary data.</text>
</comment>
<proteinExistence type="predicted"/>
<evidence type="ECO:0000259" key="7">
    <source>
        <dbReference type="PROSITE" id="PS51192"/>
    </source>
</evidence>
<protein>
    <submittedName>
        <fullName evidence="9">DEAD/DEAH box helicase</fullName>
    </submittedName>
</protein>
<keyword evidence="4" id="KW-0067">ATP-binding</keyword>
<sequence>MNFLELGLSPKTVQAIDEFGITEPTTVQADVIPSILQGKDVFTIAPAGCGKTTSYVFPLIDLISDGKGKQRNILIITADSEQSVVASDRMAIFNKYHEINEATIKDKDEDIDNEANVIIGSPDLLVELVGEDKLDLTKTNILVVDDINLIKKKKQLGNLEKILEILPADKQNIVYTNRRSKETQGILDKILKAPEEIKVDKAKEQEAEMTAQSAVPAKAAKTSGSSHNRQPVADNEALELVKKYNSFNGKTPNFLINKGLVVNID</sequence>
<evidence type="ECO:0000256" key="2">
    <source>
        <dbReference type="ARBA" id="ARBA00022801"/>
    </source>
</evidence>
<feature type="domain" description="Helicase ATP-binding" evidence="7">
    <location>
        <begin position="32"/>
        <end position="197"/>
    </location>
</feature>
<name>A0A9D1M450_9PROT</name>
<dbReference type="AlphaFoldDB" id="A0A9D1M450"/>
<organism evidence="9 10">
    <name type="scientific">Candidatus Scatocola faecipullorum</name>
    <dbReference type="NCBI Taxonomy" id="2840917"/>
    <lineage>
        <taxon>Bacteria</taxon>
        <taxon>Pseudomonadati</taxon>
        <taxon>Pseudomonadota</taxon>
        <taxon>Alphaproteobacteria</taxon>
        <taxon>Rhodospirillales</taxon>
        <taxon>Rhodospirillaceae</taxon>
        <taxon>Rhodospirillaceae incertae sedis</taxon>
        <taxon>Candidatus Scatocola</taxon>
    </lineage>
</organism>
<evidence type="ECO:0000313" key="9">
    <source>
        <dbReference type="EMBL" id="HIU53237.1"/>
    </source>
</evidence>
<dbReference type="GO" id="GO:0003724">
    <property type="term" value="F:RNA helicase activity"/>
    <property type="evidence" value="ECO:0007669"/>
    <property type="project" value="InterPro"/>
</dbReference>
<feature type="short sequence motif" description="Q motif" evidence="5">
    <location>
        <begin position="1"/>
        <end position="29"/>
    </location>
</feature>
<dbReference type="SUPFAM" id="SSF52540">
    <property type="entry name" value="P-loop containing nucleoside triphosphate hydrolases"/>
    <property type="match status" value="1"/>
</dbReference>
<dbReference type="InterPro" id="IPR014014">
    <property type="entry name" value="RNA_helicase_DEAD_Q_motif"/>
</dbReference>
<dbReference type="PROSITE" id="PS51195">
    <property type="entry name" value="Q_MOTIF"/>
    <property type="match status" value="1"/>
</dbReference>
<evidence type="ECO:0000256" key="6">
    <source>
        <dbReference type="SAM" id="MobiDB-lite"/>
    </source>
</evidence>
<evidence type="ECO:0000313" key="10">
    <source>
        <dbReference type="Proteomes" id="UP000824107"/>
    </source>
</evidence>
<keyword evidence="3 9" id="KW-0347">Helicase</keyword>
<dbReference type="EMBL" id="DVNC01000028">
    <property type="protein sequence ID" value="HIU53237.1"/>
    <property type="molecule type" value="Genomic_DNA"/>
</dbReference>
<reference evidence="9" key="1">
    <citation type="submission" date="2020-10" db="EMBL/GenBank/DDBJ databases">
        <authorList>
            <person name="Gilroy R."/>
        </authorList>
    </citation>
    <scope>NUCLEOTIDE SEQUENCE</scope>
    <source>
        <strain evidence="9">ChiW3-316</strain>
    </source>
</reference>
<reference evidence="9" key="2">
    <citation type="journal article" date="2021" name="PeerJ">
        <title>Extensive microbial diversity within the chicken gut microbiome revealed by metagenomics and culture.</title>
        <authorList>
            <person name="Gilroy R."/>
            <person name="Ravi A."/>
            <person name="Getino M."/>
            <person name="Pursley I."/>
            <person name="Horton D.L."/>
            <person name="Alikhan N.F."/>
            <person name="Baker D."/>
            <person name="Gharbi K."/>
            <person name="Hall N."/>
            <person name="Watson M."/>
            <person name="Adriaenssens E.M."/>
            <person name="Foster-Nyarko E."/>
            <person name="Jarju S."/>
            <person name="Secka A."/>
            <person name="Antonio M."/>
            <person name="Oren A."/>
            <person name="Chaudhuri R.R."/>
            <person name="La Ragione R."/>
            <person name="Hildebrand F."/>
            <person name="Pallen M.J."/>
        </authorList>
    </citation>
    <scope>NUCLEOTIDE SEQUENCE</scope>
    <source>
        <strain evidence="9">ChiW3-316</strain>
    </source>
</reference>
<dbReference type="PANTHER" id="PTHR47960">
    <property type="entry name" value="DEAD-BOX ATP-DEPENDENT RNA HELICASE 50"/>
    <property type="match status" value="1"/>
</dbReference>
<feature type="region of interest" description="Disordered" evidence="6">
    <location>
        <begin position="205"/>
        <end position="233"/>
    </location>
</feature>
<accession>A0A9D1M450</accession>
<evidence type="ECO:0000256" key="3">
    <source>
        <dbReference type="ARBA" id="ARBA00022806"/>
    </source>
</evidence>
<dbReference type="GO" id="GO:0003676">
    <property type="term" value="F:nucleic acid binding"/>
    <property type="evidence" value="ECO:0007669"/>
    <property type="project" value="InterPro"/>
</dbReference>
<dbReference type="Proteomes" id="UP000824107">
    <property type="component" value="Unassembled WGS sequence"/>
</dbReference>
<keyword evidence="1" id="KW-0547">Nucleotide-binding</keyword>
<dbReference type="InterPro" id="IPR027417">
    <property type="entry name" value="P-loop_NTPase"/>
</dbReference>
<evidence type="ECO:0000256" key="1">
    <source>
        <dbReference type="ARBA" id="ARBA00022741"/>
    </source>
</evidence>
<dbReference type="GO" id="GO:0005524">
    <property type="term" value="F:ATP binding"/>
    <property type="evidence" value="ECO:0007669"/>
    <property type="project" value="UniProtKB-KW"/>
</dbReference>
<dbReference type="Gene3D" id="3.40.50.300">
    <property type="entry name" value="P-loop containing nucleotide triphosphate hydrolases"/>
    <property type="match status" value="1"/>
</dbReference>
<gene>
    <name evidence="9" type="ORF">IAD20_04060</name>
</gene>
<dbReference type="InterPro" id="IPR011545">
    <property type="entry name" value="DEAD/DEAH_box_helicase_dom"/>
</dbReference>
<evidence type="ECO:0000259" key="8">
    <source>
        <dbReference type="PROSITE" id="PS51195"/>
    </source>
</evidence>
<keyword evidence="2" id="KW-0378">Hydrolase</keyword>
<dbReference type="SMART" id="SM00487">
    <property type="entry name" value="DEXDc"/>
    <property type="match status" value="1"/>
</dbReference>
<feature type="domain" description="DEAD-box RNA helicase Q" evidence="8">
    <location>
        <begin position="1"/>
        <end position="29"/>
    </location>
</feature>
<dbReference type="Pfam" id="PF00270">
    <property type="entry name" value="DEAD"/>
    <property type="match status" value="1"/>
</dbReference>
<evidence type="ECO:0000256" key="5">
    <source>
        <dbReference type="PROSITE-ProRule" id="PRU00552"/>
    </source>
</evidence>
<dbReference type="PROSITE" id="PS51192">
    <property type="entry name" value="HELICASE_ATP_BIND_1"/>
    <property type="match status" value="1"/>
</dbReference>
<evidence type="ECO:0000256" key="4">
    <source>
        <dbReference type="ARBA" id="ARBA00022840"/>
    </source>
</evidence>